<proteinExistence type="predicted"/>
<name>A0A9J6GLL6_HAELO</name>
<accession>A0A9J6GLL6</accession>
<feature type="region of interest" description="Disordered" evidence="1">
    <location>
        <begin position="103"/>
        <end position="125"/>
    </location>
</feature>
<evidence type="ECO:0000313" key="2">
    <source>
        <dbReference type="EMBL" id="KAH9379326.1"/>
    </source>
</evidence>
<dbReference type="Proteomes" id="UP000821853">
    <property type="component" value="Unassembled WGS sequence"/>
</dbReference>
<dbReference type="AlphaFoldDB" id="A0A9J6GLL6"/>
<dbReference type="VEuPathDB" id="VectorBase:HLOH_050738"/>
<reference evidence="2 3" key="1">
    <citation type="journal article" date="2020" name="Cell">
        <title>Large-Scale Comparative Analyses of Tick Genomes Elucidate Their Genetic Diversity and Vector Capacities.</title>
        <authorList>
            <consortium name="Tick Genome and Microbiome Consortium (TIGMIC)"/>
            <person name="Jia N."/>
            <person name="Wang J."/>
            <person name="Shi W."/>
            <person name="Du L."/>
            <person name="Sun Y."/>
            <person name="Zhan W."/>
            <person name="Jiang J.F."/>
            <person name="Wang Q."/>
            <person name="Zhang B."/>
            <person name="Ji P."/>
            <person name="Bell-Sakyi L."/>
            <person name="Cui X.M."/>
            <person name="Yuan T.T."/>
            <person name="Jiang B.G."/>
            <person name="Yang W.F."/>
            <person name="Lam T.T."/>
            <person name="Chang Q.C."/>
            <person name="Ding S.J."/>
            <person name="Wang X.J."/>
            <person name="Zhu J.G."/>
            <person name="Ruan X.D."/>
            <person name="Zhao L."/>
            <person name="Wei J.T."/>
            <person name="Ye R.Z."/>
            <person name="Que T.C."/>
            <person name="Du C.H."/>
            <person name="Zhou Y.H."/>
            <person name="Cheng J.X."/>
            <person name="Dai P.F."/>
            <person name="Guo W.B."/>
            <person name="Han X.H."/>
            <person name="Huang E.J."/>
            <person name="Li L.F."/>
            <person name="Wei W."/>
            <person name="Gao Y.C."/>
            <person name="Liu J.Z."/>
            <person name="Shao H.Z."/>
            <person name="Wang X."/>
            <person name="Wang C.C."/>
            <person name="Yang T.C."/>
            <person name="Huo Q.B."/>
            <person name="Li W."/>
            <person name="Chen H.Y."/>
            <person name="Chen S.E."/>
            <person name="Zhou L.G."/>
            <person name="Ni X.B."/>
            <person name="Tian J.H."/>
            <person name="Sheng Y."/>
            <person name="Liu T."/>
            <person name="Pan Y.S."/>
            <person name="Xia L.Y."/>
            <person name="Li J."/>
            <person name="Zhao F."/>
            <person name="Cao W.C."/>
        </authorList>
    </citation>
    <scope>NUCLEOTIDE SEQUENCE [LARGE SCALE GENOMIC DNA]</scope>
    <source>
        <strain evidence="2">HaeL-2018</strain>
    </source>
</reference>
<feature type="region of interest" description="Disordered" evidence="1">
    <location>
        <begin position="1"/>
        <end position="31"/>
    </location>
</feature>
<sequence>MASGSLMSKDITTEGSGCSPDGDVAFPESRQQAELVQTGFPWPTYLASQEIGIAANEPNFPGDLRAAVIGNATMATVMQIPVEGEDISPDEFGSSCGWTTSINKHNSASKDARKQGDRTSSALRNGNKDLLWRNARSIAGTPISATPAVGSAIEPMYVRNPNILSGGWCGESDPDNKHDCYPKRTLGGDFTMAANKTCKQRYQMLFVVSQPQGETQARRRWQQHLQRTYVT</sequence>
<keyword evidence="3" id="KW-1185">Reference proteome</keyword>
<gene>
    <name evidence="2" type="ORF">HPB48_007999</name>
</gene>
<dbReference type="EMBL" id="JABSTR010000009">
    <property type="protein sequence ID" value="KAH9379326.1"/>
    <property type="molecule type" value="Genomic_DNA"/>
</dbReference>
<organism evidence="2 3">
    <name type="scientific">Haemaphysalis longicornis</name>
    <name type="common">Bush tick</name>
    <dbReference type="NCBI Taxonomy" id="44386"/>
    <lineage>
        <taxon>Eukaryota</taxon>
        <taxon>Metazoa</taxon>
        <taxon>Ecdysozoa</taxon>
        <taxon>Arthropoda</taxon>
        <taxon>Chelicerata</taxon>
        <taxon>Arachnida</taxon>
        <taxon>Acari</taxon>
        <taxon>Parasitiformes</taxon>
        <taxon>Ixodida</taxon>
        <taxon>Ixodoidea</taxon>
        <taxon>Ixodidae</taxon>
        <taxon>Haemaphysalinae</taxon>
        <taxon>Haemaphysalis</taxon>
    </lineage>
</organism>
<evidence type="ECO:0000256" key="1">
    <source>
        <dbReference type="SAM" id="MobiDB-lite"/>
    </source>
</evidence>
<evidence type="ECO:0000313" key="3">
    <source>
        <dbReference type="Proteomes" id="UP000821853"/>
    </source>
</evidence>
<comment type="caution">
    <text evidence="2">The sequence shown here is derived from an EMBL/GenBank/DDBJ whole genome shotgun (WGS) entry which is preliminary data.</text>
</comment>
<feature type="compositionally biased region" description="Basic and acidic residues" evidence="1">
    <location>
        <begin position="108"/>
        <end position="117"/>
    </location>
</feature>
<protein>
    <submittedName>
        <fullName evidence="2">Uncharacterized protein</fullName>
    </submittedName>
</protein>